<evidence type="ECO:0000256" key="5">
    <source>
        <dbReference type="ARBA" id="ARBA00023136"/>
    </source>
</evidence>
<protein>
    <submittedName>
        <fullName evidence="7">LPS export ABC transporter periplasmic protein LptC</fullName>
    </submittedName>
</protein>
<comment type="caution">
    <text evidence="7">The sequence shown here is derived from an EMBL/GenBank/DDBJ whole genome shotgun (WGS) entry which is preliminary data.</text>
</comment>
<keyword evidence="3 6" id="KW-0812">Transmembrane</keyword>
<dbReference type="GO" id="GO:0015221">
    <property type="term" value="F:lipopolysaccharide transmembrane transporter activity"/>
    <property type="evidence" value="ECO:0007669"/>
    <property type="project" value="InterPro"/>
</dbReference>
<dbReference type="NCBIfam" id="TIGR04409">
    <property type="entry name" value="LptC_YrbK"/>
    <property type="match status" value="1"/>
</dbReference>
<evidence type="ECO:0000256" key="4">
    <source>
        <dbReference type="ARBA" id="ARBA00022989"/>
    </source>
</evidence>
<dbReference type="Gene3D" id="2.60.450.10">
    <property type="entry name" value="Lipopolysaccharide (LPS) transport protein A like domain"/>
    <property type="match status" value="1"/>
</dbReference>
<reference evidence="7 8" key="1">
    <citation type="submission" date="2019-03" db="EMBL/GenBank/DDBJ databases">
        <title>Metabolic potential of uncultured bacteria and archaea associated with petroleum seepage in deep-sea sediments.</title>
        <authorList>
            <person name="Dong X."/>
            <person name="Hubert C."/>
        </authorList>
    </citation>
    <scope>NUCLEOTIDE SEQUENCE [LARGE SCALE GENOMIC DNA]</scope>
    <source>
        <strain evidence="7">E44_bin7</strain>
    </source>
</reference>
<organism evidence="7 8">
    <name type="scientific">Aerophobetes bacterium</name>
    <dbReference type="NCBI Taxonomy" id="2030807"/>
    <lineage>
        <taxon>Bacteria</taxon>
        <taxon>Candidatus Aerophobota</taxon>
    </lineage>
</organism>
<dbReference type="PANTHER" id="PTHR37481:SF1">
    <property type="entry name" value="LIPOPOLYSACCHARIDE EXPORT SYSTEM PROTEIN LPTC"/>
    <property type="match status" value="1"/>
</dbReference>
<dbReference type="EMBL" id="SOKJ01000429">
    <property type="protein sequence ID" value="TET07337.1"/>
    <property type="molecule type" value="Genomic_DNA"/>
</dbReference>
<keyword evidence="4 6" id="KW-1133">Transmembrane helix</keyword>
<feature type="transmembrane region" description="Helical" evidence="6">
    <location>
        <begin position="9"/>
        <end position="29"/>
    </location>
</feature>
<evidence type="ECO:0000256" key="6">
    <source>
        <dbReference type="SAM" id="Phobius"/>
    </source>
</evidence>
<keyword evidence="5 6" id="KW-0472">Membrane</keyword>
<dbReference type="PANTHER" id="PTHR37481">
    <property type="entry name" value="LIPOPOLYSACCHARIDE EXPORT SYSTEM PROTEIN LPTC"/>
    <property type="match status" value="1"/>
</dbReference>
<evidence type="ECO:0000256" key="1">
    <source>
        <dbReference type="ARBA" id="ARBA00022475"/>
    </source>
</evidence>
<dbReference type="AlphaFoldDB" id="A0A523RNJ6"/>
<evidence type="ECO:0000313" key="8">
    <source>
        <dbReference type="Proteomes" id="UP000316360"/>
    </source>
</evidence>
<proteinExistence type="predicted"/>
<evidence type="ECO:0000256" key="3">
    <source>
        <dbReference type="ARBA" id="ARBA00022692"/>
    </source>
</evidence>
<dbReference type="Pfam" id="PF06835">
    <property type="entry name" value="LptC"/>
    <property type="match status" value="1"/>
</dbReference>
<keyword evidence="1" id="KW-1003">Cell membrane</keyword>
<sequence length="187" mass="20972">MAKIDRKKGLVILVLGVVAAIALLFLINWERKKEGYPLKEEKEVFLSEAQEVNLVGWNKEGGKSWKLEADSGVQFSDRTVLSGVNLYLLEKEEPISSVEAKEIIMDNRSSNLLFKGDVKVISYLDGAELLTSELEWAASERKLRAQNKVTIKRKNLVIKGWGLVADPDLSQIEIEREIVTRFVGEGG</sequence>
<dbReference type="GO" id="GO:0030288">
    <property type="term" value="C:outer membrane-bounded periplasmic space"/>
    <property type="evidence" value="ECO:0007669"/>
    <property type="project" value="TreeGrafter"/>
</dbReference>
<accession>A0A523RNJ6</accession>
<evidence type="ECO:0000256" key="2">
    <source>
        <dbReference type="ARBA" id="ARBA00022519"/>
    </source>
</evidence>
<name>A0A523RNJ6_UNCAE</name>
<dbReference type="InterPro" id="IPR026265">
    <property type="entry name" value="LptC"/>
</dbReference>
<dbReference type="InterPro" id="IPR052363">
    <property type="entry name" value="LPS_export_LptC"/>
</dbReference>
<dbReference type="GO" id="GO:0005886">
    <property type="term" value="C:plasma membrane"/>
    <property type="evidence" value="ECO:0007669"/>
    <property type="project" value="InterPro"/>
</dbReference>
<dbReference type="GO" id="GO:0017089">
    <property type="term" value="F:glycolipid transfer activity"/>
    <property type="evidence" value="ECO:0007669"/>
    <property type="project" value="TreeGrafter"/>
</dbReference>
<gene>
    <name evidence="7" type="primary">lptC</name>
    <name evidence="7" type="ORF">E3J84_07535</name>
</gene>
<keyword evidence="2" id="KW-0997">Cell inner membrane</keyword>
<dbReference type="Proteomes" id="UP000316360">
    <property type="component" value="Unassembled WGS sequence"/>
</dbReference>
<evidence type="ECO:0000313" key="7">
    <source>
        <dbReference type="EMBL" id="TET07337.1"/>
    </source>
</evidence>
<dbReference type="InterPro" id="IPR010664">
    <property type="entry name" value="LipoPS_assembly_LptC-rel"/>
</dbReference>